<dbReference type="Gene3D" id="2.40.30.170">
    <property type="match status" value="1"/>
</dbReference>
<dbReference type="InterPro" id="IPR058792">
    <property type="entry name" value="Beta-barrel_RND_2"/>
</dbReference>
<reference evidence="4 5" key="1">
    <citation type="submission" date="2024-10" db="EMBL/GenBank/DDBJ databases">
        <authorList>
            <person name="Yang X.-N."/>
        </authorList>
    </citation>
    <scope>NUCLEOTIDE SEQUENCE [LARGE SCALE GENOMIC DNA]</scope>
    <source>
        <strain evidence="4 5">CAU 1059</strain>
    </source>
</reference>
<dbReference type="Proteomes" id="UP001607157">
    <property type="component" value="Unassembled WGS sequence"/>
</dbReference>
<evidence type="ECO:0000256" key="1">
    <source>
        <dbReference type="ARBA" id="ARBA00009477"/>
    </source>
</evidence>
<proteinExistence type="inferred from homology"/>
<evidence type="ECO:0000313" key="5">
    <source>
        <dbReference type="Proteomes" id="UP001607157"/>
    </source>
</evidence>
<organism evidence="4 5">
    <name type="scientific">Roseovarius aquimarinus</name>
    <dbReference type="NCBI Taxonomy" id="1229156"/>
    <lineage>
        <taxon>Bacteria</taxon>
        <taxon>Pseudomonadati</taxon>
        <taxon>Pseudomonadota</taxon>
        <taxon>Alphaproteobacteria</taxon>
        <taxon>Rhodobacterales</taxon>
        <taxon>Roseobacteraceae</taxon>
        <taxon>Roseovarius</taxon>
    </lineage>
</organism>
<dbReference type="RefSeq" id="WP_377172718.1">
    <property type="nucleotide sequence ID" value="NZ_JBHTJC010000005.1"/>
</dbReference>
<dbReference type="EMBL" id="JBIHMM010000001">
    <property type="protein sequence ID" value="MFH0253657.1"/>
    <property type="molecule type" value="Genomic_DNA"/>
</dbReference>
<protein>
    <submittedName>
        <fullName evidence="4">Efflux RND transporter periplasmic adaptor subunit</fullName>
    </submittedName>
</protein>
<name>A0ABW7I653_9RHOB</name>
<keyword evidence="2" id="KW-0732">Signal</keyword>
<accession>A0ABW7I653</accession>
<dbReference type="NCBIfam" id="TIGR01730">
    <property type="entry name" value="RND_mfp"/>
    <property type="match status" value="1"/>
</dbReference>
<dbReference type="SUPFAM" id="SSF111369">
    <property type="entry name" value="HlyD-like secretion proteins"/>
    <property type="match status" value="1"/>
</dbReference>
<dbReference type="InterPro" id="IPR006143">
    <property type="entry name" value="RND_pump_MFP"/>
</dbReference>
<comment type="similarity">
    <text evidence="1">Belongs to the membrane fusion protein (MFP) (TC 8.A.1) family.</text>
</comment>
<feature type="signal peptide" evidence="2">
    <location>
        <begin position="1"/>
        <end position="24"/>
    </location>
</feature>
<feature type="chain" id="PRO_5045734285" evidence="2">
    <location>
        <begin position="25"/>
        <end position="241"/>
    </location>
</feature>
<dbReference type="Gene3D" id="2.40.50.100">
    <property type="match status" value="1"/>
</dbReference>
<keyword evidence="5" id="KW-1185">Reference proteome</keyword>
<sequence length="241" mass="25675">MTYSILRAVPSLLLFAFLAGPLTAQTVQPLTCLLAPLRASEIGTDLRGIVVDTPVSRTQFVKKDDVLIRLDTQMAAAEQAVTEITAAALEEQIQRSERLASSNLIPRDEIEQLRTDLAVAEADLARGALAIERAQIRAPFAGYIAAVMVEEGELIGAEPLVQLIDVSTLRAEMAYVDTAFGALKLGDEVRFSVDLVGAEVTGHVTSIDPFIDASSNTFSVVAEIENSDLALPAGAGCRVIP</sequence>
<gene>
    <name evidence="4" type="ORF">ACGRVM_07120</name>
</gene>
<dbReference type="Gene3D" id="1.10.287.470">
    <property type="entry name" value="Helix hairpin bin"/>
    <property type="match status" value="1"/>
</dbReference>
<comment type="caution">
    <text evidence="4">The sequence shown here is derived from an EMBL/GenBank/DDBJ whole genome shotgun (WGS) entry which is preliminary data.</text>
</comment>
<evidence type="ECO:0000259" key="3">
    <source>
        <dbReference type="Pfam" id="PF25954"/>
    </source>
</evidence>
<evidence type="ECO:0000256" key="2">
    <source>
        <dbReference type="SAM" id="SignalP"/>
    </source>
</evidence>
<evidence type="ECO:0000313" key="4">
    <source>
        <dbReference type="EMBL" id="MFH0253657.1"/>
    </source>
</evidence>
<feature type="domain" description="CusB-like beta-barrel" evidence="3">
    <location>
        <begin position="172"/>
        <end position="235"/>
    </location>
</feature>
<dbReference type="Pfam" id="PF25954">
    <property type="entry name" value="Beta-barrel_RND_2"/>
    <property type="match status" value="1"/>
</dbReference>
<dbReference type="PANTHER" id="PTHR30469">
    <property type="entry name" value="MULTIDRUG RESISTANCE PROTEIN MDTA"/>
    <property type="match status" value="1"/>
</dbReference>